<organism evidence="1 2">
    <name type="scientific">Chaetomium tenue</name>
    <dbReference type="NCBI Taxonomy" id="1854479"/>
    <lineage>
        <taxon>Eukaryota</taxon>
        <taxon>Fungi</taxon>
        <taxon>Dikarya</taxon>
        <taxon>Ascomycota</taxon>
        <taxon>Pezizomycotina</taxon>
        <taxon>Sordariomycetes</taxon>
        <taxon>Sordariomycetidae</taxon>
        <taxon>Sordariales</taxon>
        <taxon>Chaetomiaceae</taxon>
        <taxon>Chaetomium</taxon>
    </lineage>
</organism>
<keyword evidence="2" id="KW-1185">Reference proteome</keyword>
<accession>A0ACB7P5F9</accession>
<reference evidence="1 2" key="1">
    <citation type="journal article" date="2021" name="Nat. Commun.">
        <title>Genetic determinants of endophytism in the Arabidopsis root mycobiome.</title>
        <authorList>
            <person name="Mesny F."/>
            <person name="Miyauchi S."/>
            <person name="Thiergart T."/>
            <person name="Pickel B."/>
            <person name="Atanasova L."/>
            <person name="Karlsson M."/>
            <person name="Huettel B."/>
            <person name="Barry K.W."/>
            <person name="Haridas S."/>
            <person name="Chen C."/>
            <person name="Bauer D."/>
            <person name="Andreopoulos W."/>
            <person name="Pangilinan J."/>
            <person name="LaButti K."/>
            <person name="Riley R."/>
            <person name="Lipzen A."/>
            <person name="Clum A."/>
            <person name="Drula E."/>
            <person name="Henrissat B."/>
            <person name="Kohler A."/>
            <person name="Grigoriev I.V."/>
            <person name="Martin F.M."/>
            <person name="Hacquard S."/>
        </authorList>
    </citation>
    <scope>NUCLEOTIDE SEQUENCE [LARGE SCALE GENOMIC DNA]</scope>
    <source>
        <strain evidence="1 2">MPI-SDFR-AT-0079</strain>
    </source>
</reference>
<dbReference type="Proteomes" id="UP000724584">
    <property type="component" value="Unassembled WGS sequence"/>
</dbReference>
<dbReference type="EMBL" id="JAGIZQ010000005">
    <property type="protein sequence ID" value="KAH6627827.1"/>
    <property type="molecule type" value="Genomic_DNA"/>
</dbReference>
<gene>
    <name evidence="1" type="ORF">F5144DRAFT_285600</name>
</gene>
<comment type="caution">
    <text evidence="1">The sequence shown here is derived from an EMBL/GenBank/DDBJ whole genome shotgun (WGS) entry which is preliminary data.</text>
</comment>
<protein>
    <submittedName>
        <fullName evidence="1">Dihydrouridine synthase-like protein</fullName>
    </submittedName>
</protein>
<proteinExistence type="predicted"/>
<name>A0ACB7P5F9_9PEZI</name>
<evidence type="ECO:0000313" key="2">
    <source>
        <dbReference type="Proteomes" id="UP000724584"/>
    </source>
</evidence>
<sequence length="539" mass="59408">MASDATPAAAVAAAAAVANVVKKPKLHGRAFYESLGSPKYIVAPMVDQSEFAWRMLSRSFLPESEQSGLLAYSPMFHARLFSESQKYRDQHFQPTKPDSDKLYLDGNPAIDRPFFVQFCANDPQALLNAAKIAAPYCDAVDINLGCPQGIAKKGHYGSFLQEDQDLIHRLIKILHENLDIPVTAKIRILETKEATLKYAQNVLSAGASILTVHGRLREQKGHLTGLADWQMIRYLRDNLPPETVLFANGNILQYEDLDKCLAATGADGIMSAEGNLSNPGIFAAPPPAGQEPRGYWRGKDGKGGWRVDEVFRRYLDIMHKYVLGVPPPTRRPLFLPGDDTAWMDEAIPLPDQDGPKKRRGDTTKENASLIAANFVGMQPHLFHLLRHLVSRHHDVRAALARSRLGEVAHHEALCRMVEKKVAEGLLEYEASGGASAEADMPTTTPEQEADPESSARAIRECKRPWWVVQPIIRPLPKEAMAKGAIQLSKKERKRVAAEMEGKEEKEAKKSKEGLGAKEAAVTGSLEKTTSYPSSELVSG</sequence>
<evidence type="ECO:0000313" key="1">
    <source>
        <dbReference type="EMBL" id="KAH6627827.1"/>
    </source>
</evidence>